<protein>
    <recommendedName>
        <fullName evidence="2">Endonuclease/exonuclease/phosphatase domain-containing protein</fullName>
    </recommendedName>
</protein>
<dbReference type="PANTHER" id="PTHR33776:SF4">
    <property type="entry name" value="ENDONUCLEASE_EXONUCLEASE_PHOSPHATASE DOMAIN-CONTAINING PROTEIN"/>
    <property type="match status" value="1"/>
</dbReference>
<proteinExistence type="predicted"/>
<accession>A0A1B6KTQ2</accession>
<dbReference type="AlphaFoldDB" id="A0A1B6KTQ2"/>
<dbReference type="InterPro" id="IPR036691">
    <property type="entry name" value="Endo/exonu/phosph_ase_sf"/>
</dbReference>
<dbReference type="PANTHER" id="PTHR33776">
    <property type="entry name" value="ENDO/EXONUCLEASE/PHOSPHATASE DOMAIN-CONTAINING PROTEIN"/>
    <property type="match status" value="1"/>
</dbReference>
<gene>
    <name evidence="1" type="ORF">g.48546</name>
</gene>
<reference evidence="1" key="1">
    <citation type="submission" date="2015-11" db="EMBL/GenBank/DDBJ databases">
        <title>De novo transcriptome assembly of four potential Pierce s Disease insect vectors from Arizona vineyards.</title>
        <authorList>
            <person name="Tassone E.E."/>
        </authorList>
    </citation>
    <scope>NUCLEOTIDE SEQUENCE</scope>
</reference>
<dbReference type="SUPFAM" id="SSF56219">
    <property type="entry name" value="DNase I-like"/>
    <property type="match status" value="1"/>
</dbReference>
<evidence type="ECO:0008006" key="2">
    <source>
        <dbReference type="Google" id="ProtNLM"/>
    </source>
</evidence>
<sequence>MTENKISNENWFNVMVMNFQSIQNKINELSIVLEDLGCNIALISEHWLCEDEVQLYVPLNFKVASAFCRDGGYGGSSILVSQNLKFVKIDISEYVQVRILEGTCIYLVNNNVAVVSVYRTPGSDVNRFFIALDSLLNFISNKKPTSKIILGGDFNINIVNNDCDTSMFLNILKSYELYCTCKFVTRERSCLDNVATNIAQDEYNISLWNESISDHEILCFKFLTMTPIISGFKEASYRKLDPDNLSLLTYDLLNFNWINLYGIKDVNNAFKYFLSVLLEKYNLYCPRINKKVSLNKVKIRKCSSWFNAALQNKKHILMFTRDMLKISDQ</sequence>
<organism evidence="1">
    <name type="scientific">Graphocephala atropunctata</name>
    <dbReference type="NCBI Taxonomy" id="36148"/>
    <lineage>
        <taxon>Eukaryota</taxon>
        <taxon>Metazoa</taxon>
        <taxon>Ecdysozoa</taxon>
        <taxon>Arthropoda</taxon>
        <taxon>Hexapoda</taxon>
        <taxon>Insecta</taxon>
        <taxon>Pterygota</taxon>
        <taxon>Neoptera</taxon>
        <taxon>Paraneoptera</taxon>
        <taxon>Hemiptera</taxon>
        <taxon>Auchenorrhyncha</taxon>
        <taxon>Membracoidea</taxon>
        <taxon>Cicadellidae</taxon>
        <taxon>Cicadellinae</taxon>
        <taxon>Cicadellini</taxon>
        <taxon>Graphocephala</taxon>
    </lineage>
</organism>
<dbReference type="Gene3D" id="3.60.10.10">
    <property type="entry name" value="Endonuclease/exonuclease/phosphatase"/>
    <property type="match status" value="1"/>
</dbReference>
<dbReference type="EMBL" id="GEBQ01025353">
    <property type="protein sequence ID" value="JAT14624.1"/>
    <property type="molecule type" value="Transcribed_RNA"/>
</dbReference>
<name>A0A1B6KTQ2_9HEMI</name>
<evidence type="ECO:0000313" key="1">
    <source>
        <dbReference type="EMBL" id="JAT14624.1"/>
    </source>
</evidence>